<dbReference type="Gramene" id="AET7Gv20864200.30">
    <property type="protein sequence ID" value="AET7Gv20864200.30"/>
    <property type="gene ID" value="AET7Gv20864200"/>
</dbReference>
<reference evidence="2" key="1">
    <citation type="journal article" date="2014" name="Science">
        <title>Ancient hybridizations among the ancestral genomes of bread wheat.</title>
        <authorList>
            <consortium name="International Wheat Genome Sequencing Consortium,"/>
            <person name="Marcussen T."/>
            <person name="Sandve S.R."/>
            <person name="Heier L."/>
            <person name="Spannagl M."/>
            <person name="Pfeifer M."/>
            <person name="Jakobsen K.S."/>
            <person name="Wulff B.B."/>
            <person name="Steuernagel B."/>
            <person name="Mayer K.F."/>
            <person name="Olsen O.A."/>
        </authorList>
    </citation>
    <scope>NUCLEOTIDE SEQUENCE [LARGE SCALE GENOMIC DNA]</scope>
    <source>
        <strain evidence="2">cv. AL8/78</strain>
    </source>
</reference>
<protein>
    <submittedName>
        <fullName evidence="1">Uncharacterized protein</fullName>
    </submittedName>
</protein>
<reference evidence="2" key="2">
    <citation type="journal article" date="2017" name="Nat. Plants">
        <title>The Aegilops tauschii genome reveals multiple impacts of transposons.</title>
        <authorList>
            <person name="Zhao G."/>
            <person name="Zou C."/>
            <person name="Li K."/>
            <person name="Wang K."/>
            <person name="Li T."/>
            <person name="Gao L."/>
            <person name="Zhang X."/>
            <person name="Wang H."/>
            <person name="Yang Z."/>
            <person name="Liu X."/>
            <person name="Jiang W."/>
            <person name="Mao L."/>
            <person name="Kong X."/>
            <person name="Jiao Y."/>
            <person name="Jia J."/>
        </authorList>
    </citation>
    <scope>NUCLEOTIDE SEQUENCE [LARGE SCALE GENOMIC DNA]</scope>
    <source>
        <strain evidence="2">cv. AL8/78</strain>
    </source>
</reference>
<dbReference type="AlphaFoldDB" id="A0A453SAK0"/>
<reference evidence="1" key="4">
    <citation type="submission" date="2019-03" db="UniProtKB">
        <authorList>
            <consortium name="EnsemblPlants"/>
        </authorList>
    </citation>
    <scope>IDENTIFICATION</scope>
</reference>
<name>A0A453SAK0_AEGTS</name>
<dbReference type="EnsemblPlants" id="AET7Gv20864200.30">
    <property type="protein sequence ID" value="AET7Gv20864200.30"/>
    <property type="gene ID" value="AET7Gv20864200"/>
</dbReference>
<proteinExistence type="predicted"/>
<accession>A0A453SAK0</accession>
<reference evidence="1" key="5">
    <citation type="journal article" date="2021" name="G3 (Bethesda)">
        <title>Aegilops tauschii genome assembly Aet v5.0 features greater sequence contiguity and improved annotation.</title>
        <authorList>
            <person name="Wang L."/>
            <person name="Zhu T."/>
            <person name="Rodriguez J.C."/>
            <person name="Deal K.R."/>
            <person name="Dubcovsky J."/>
            <person name="McGuire P.E."/>
            <person name="Lux T."/>
            <person name="Spannagl M."/>
            <person name="Mayer K.F.X."/>
            <person name="Baldrich P."/>
            <person name="Meyers B.C."/>
            <person name="Huo N."/>
            <person name="Gu Y.Q."/>
            <person name="Zhou H."/>
            <person name="Devos K.M."/>
            <person name="Bennetzen J.L."/>
            <person name="Unver T."/>
            <person name="Budak H."/>
            <person name="Gulick P.J."/>
            <person name="Galiba G."/>
            <person name="Kalapos B."/>
            <person name="Nelson D.R."/>
            <person name="Li P."/>
            <person name="You F.M."/>
            <person name="Luo M.C."/>
            <person name="Dvorak J."/>
        </authorList>
    </citation>
    <scope>NUCLEOTIDE SEQUENCE [LARGE SCALE GENOMIC DNA]</scope>
    <source>
        <strain evidence="1">cv. AL8/78</strain>
    </source>
</reference>
<dbReference type="Gene3D" id="1.20.120.1080">
    <property type="match status" value="1"/>
</dbReference>
<organism evidence="1 2">
    <name type="scientific">Aegilops tauschii subsp. strangulata</name>
    <name type="common">Goatgrass</name>
    <dbReference type="NCBI Taxonomy" id="200361"/>
    <lineage>
        <taxon>Eukaryota</taxon>
        <taxon>Viridiplantae</taxon>
        <taxon>Streptophyta</taxon>
        <taxon>Embryophyta</taxon>
        <taxon>Tracheophyta</taxon>
        <taxon>Spermatophyta</taxon>
        <taxon>Magnoliopsida</taxon>
        <taxon>Liliopsida</taxon>
        <taxon>Poales</taxon>
        <taxon>Poaceae</taxon>
        <taxon>BOP clade</taxon>
        <taxon>Pooideae</taxon>
        <taxon>Triticodae</taxon>
        <taxon>Triticeae</taxon>
        <taxon>Triticinae</taxon>
        <taxon>Aegilops</taxon>
    </lineage>
</organism>
<evidence type="ECO:0000313" key="2">
    <source>
        <dbReference type="Proteomes" id="UP000015105"/>
    </source>
</evidence>
<sequence length="65" mass="7416">QVIMINYLTDHCKLSNPVGKQMARLPIDPMYSKALIVSTEFKCLEGMLIDVSSYSYLQCDDVQEQ</sequence>
<keyword evidence="2" id="KW-1185">Reference proteome</keyword>
<reference evidence="1" key="3">
    <citation type="journal article" date="2017" name="Nature">
        <title>Genome sequence of the progenitor of the wheat D genome Aegilops tauschii.</title>
        <authorList>
            <person name="Luo M.C."/>
            <person name="Gu Y.Q."/>
            <person name="Puiu D."/>
            <person name="Wang H."/>
            <person name="Twardziok S.O."/>
            <person name="Deal K.R."/>
            <person name="Huo N."/>
            <person name="Zhu T."/>
            <person name="Wang L."/>
            <person name="Wang Y."/>
            <person name="McGuire P.E."/>
            <person name="Liu S."/>
            <person name="Long H."/>
            <person name="Ramasamy R.K."/>
            <person name="Rodriguez J.C."/>
            <person name="Van S.L."/>
            <person name="Yuan L."/>
            <person name="Wang Z."/>
            <person name="Xia Z."/>
            <person name="Xiao L."/>
            <person name="Anderson O.D."/>
            <person name="Ouyang S."/>
            <person name="Liang Y."/>
            <person name="Zimin A.V."/>
            <person name="Pertea G."/>
            <person name="Qi P."/>
            <person name="Bennetzen J.L."/>
            <person name="Dai X."/>
            <person name="Dawson M.W."/>
            <person name="Muller H.G."/>
            <person name="Kugler K."/>
            <person name="Rivarola-Duarte L."/>
            <person name="Spannagl M."/>
            <person name="Mayer K.F.X."/>
            <person name="Lu F.H."/>
            <person name="Bevan M.W."/>
            <person name="Leroy P."/>
            <person name="Li P."/>
            <person name="You F.M."/>
            <person name="Sun Q."/>
            <person name="Liu Z."/>
            <person name="Lyons E."/>
            <person name="Wicker T."/>
            <person name="Salzberg S.L."/>
            <person name="Devos K.M."/>
            <person name="Dvorak J."/>
        </authorList>
    </citation>
    <scope>NUCLEOTIDE SEQUENCE [LARGE SCALE GENOMIC DNA]</scope>
    <source>
        <strain evidence="1">cv. AL8/78</strain>
    </source>
</reference>
<dbReference type="Proteomes" id="UP000015105">
    <property type="component" value="Chromosome 7D"/>
</dbReference>
<evidence type="ECO:0000313" key="1">
    <source>
        <dbReference type="EnsemblPlants" id="AET7Gv20864200.30"/>
    </source>
</evidence>